<dbReference type="Pfam" id="PF23727">
    <property type="entry name" value="Beta-prop_FAM234A_B"/>
    <property type="match status" value="1"/>
</dbReference>
<dbReference type="STRING" id="77166.U4UTE3"/>
<sequence length="542" mass="61296">MKMAHSMQGIYSPLPQSLSDSDSEKEISMDPICTSYNSKNTNKSENSYRQNGNRIGLDEDTVKIKRGASKMSTARKLTFICSIILCFLPVLIFLWVLPCSELNTCPIKISNWEYQQEGIELKGPINLASGAYKTNYNLVIMYKGSINSDKTLKHGIISLMGLTGNVAWDFEQDSVPIEMDCSIIDANQDGHLDCLVVDLKGLKAIESVSGQTLWHAHSQEEANRVTSLMHPIAITDLDNDGVVELLCVLNSVMYFLIISGRTGVALANIPIKHCGTIKDIYKPEKNAHSFTYSCGNATDKPVVYKIDFDELAKVFRDSRYDMLIEQIAFQPSSTISVANRKLTVTNEPNCPKCHSQLALFDENGKLMKPWKYDNAYIMNPRPFSFQSSYGNKSRLRGHLNGFIVKIWLWTEHYRKLRPTQRINKRSVFGYELKNFTYYSTDIIENVMLITFNDSDVQIINASSTEIHQICKSVNGSEPDCQPSVENQKDSLLVEDLEHDSSRELVSYSSSYVQKGEDWNLMSSLTVFRLEEELPKMYGSKNA</sequence>
<evidence type="ECO:0000313" key="9">
    <source>
        <dbReference type="Proteomes" id="UP000030742"/>
    </source>
</evidence>
<dbReference type="InterPro" id="IPR028994">
    <property type="entry name" value="Integrin_alpha_N"/>
</dbReference>
<feature type="region of interest" description="Disordered" evidence="5">
    <location>
        <begin position="33"/>
        <end position="52"/>
    </location>
</feature>
<gene>
    <name evidence="8" type="ORF">D910_10682</name>
</gene>
<evidence type="ECO:0000313" key="8">
    <source>
        <dbReference type="EMBL" id="ERL93390.1"/>
    </source>
</evidence>
<dbReference type="GO" id="GO:0016020">
    <property type="term" value="C:membrane"/>
    <property type="evidence" value="ECO:0007669"/>
    <property type="project" value="UniProtKB-SubCell"/>
</dbReference>
<evidence type="ECO:0000256" key="3">
    <source>
        <dbReference type="ARBA" id="ARBA00022989"/>
    </source>
</evidence>
<dbReference type="InterPro" id="IPR055409">
    <property type="entry name" value="Beta-prop_FAM234A_B"/>
</dbReference>
<keyword evidence="2 6" id="KW-0812">Transmembrane</keyword>
<feature type="domain" description="FAM234A/B beta-propeller" evidence="7">
    <location>
        <begin position="157"/>
        <end position="267"/>
    </location>
</feature>
<evidence type="ECO:0000259" key="7">
    <source>
        <dbReference type="Pfam" id="PF23727"/>
    </source>
</evidence>
<evidence type="ECO:0000256" key="4">
    <source>
        <dbReference type="ARBA" id="ARBA00023136"/>
    </source>
</evidence>
<evidence type="ECO:0000256" key="5">
    <source>
        <dbReference type="SAM" id="MobiDB-lite"/>
    </source>
</evidence>
<dbReference type="PANTHER" id="PTHR21419">
    <property type="match status" value="1"/>
</dbReference>
<keyword evidence="4 6" id="KW-0472">Membrane</keyword>
<feature type="transmembrane region" description="Helical" evidence="6">
    <location>
        <begin position="77"/>
        <end position="97"/>
    </location>
</feature>
<name>U4UTE3_DENPD</name>
<dbReference type="PANTHER" id="PTHR21419:SF29">
    <property type="entry name" value="LD24894P"/>
    <property type="match status" value="1"/>
</dbReference>
<evidence type="ECO:0000256" key="6">
    <source>
        <dbReference type="SAM" id="Phobius"/>
    </source>
</evidence>
<dbReference type="OrthoDB" id="6364780at2759"/>
<feature type="region of interest" description="Disordered" evidence="5">
    <location>
        <begin position="1"/>
        <end position="24"/>
    </location>
</feature>
<dbReference type="EMBL" id="KB632355">
    <property type="protein sequence ID" value="ERL93390.1"/>
    <property type="molecule type" value="Genomic_DNA"/>
</dbReference>
<accession>U4UTE3</accession>
<organism evidence="8 9">
    <name type="scientific">Dendroctonus ponderosae</name>
    <name type="common">Mountain pine beetle</name>
    <dbReference type="NCBI Taxonomy" id="77166"/>
    <lineage>
        <taxon>Eukaryota</taxon>
        <taxon>Metazoa</taxon>
        <taxon>Ecdysozoa</taxon>
        <taxon>Arthropoda</taxon>
        <taxon>Hexapoda</taxon>
        <taxon>Insecta</taxon>
        <taxon>Pterygota</taxon>
        <taxon>Neoptera</taxon>
        <taxon>Endopterygota</taxon>
        <taxon>Coleoptera</taxon>
        <taxon>Polyphaga</taxon>
        <taxon>Cucujiformia</taxon>
        <taxon>Curculionidae</taxon>
        <taxon>Scolytinae</taxon>
        <taxon>Dendroctonus</taxon>
    </lineage>
</organism>
<protein>
    <recommendedName>
        <fullName evidence="7">FAM234A/B beta-propeller domain-containing protein</fullName>
    </recommendedName>
</protein>
<dbReference type="AlphaFoldDB" id="U4UTE3"/>
<dbReference type="InterPro" id="IPR045232">
    <property type="entry name" value="FAM234"/>
</dbReference>
<evidence type="ECO:0000256" key="1">
    <source>
        <dbReference type="ARBA" id="ARBA00004167"/>
    </source>
</evidence>
<proteinExistence type="predicted"/>
<reference evidence="8 9" key="1">
    <citation type="journal article" date="2013" name="Genome Biol.">
        <title>Draft genome of the mountain pine beetle, Dendroctonus ponderosae Hopkins, a major forest pest.</title>
        <authorList>
            <person name="Keeling C.I."/>
            <person name="Yuen M.M."/>
            <person name="Liao N.Y."/>
            <person name="Docking T.R."/>
            <person name="Chan S.K."/>
            <person name="Taylor G.A."/>
            <person name="Palmquist D.L."/>
            <person name="Jackman S.D."/>
            <person name="Nguyen A."/>
            <person name="Li M."/>
            <person name="Henderson H."/>
            <person name="Janes J.K."/>
            <person name="Zhao Y."/>
            <person name="Pandoh P."/>
            <person name="Moore R."/>
            <person name="Sperling F.A."/>
            <person name="Huber D.P."/>
            <person name="Birol I."/>
            <person name="Jones S.J."/>
            <person name="Bohlmann J."/>
        </authorList>
    </citation>
    <scope>NUCLEOTIDE SEQUENCE</scope>
</reference>
<comment type="subcellular location">
    <subcellularLocation>
        <location evidence="1">Membrane</location>
        <topology evidence="1">Single-pass membrane protein</topology>
    </subcellularLocation>
</comment>
<dbReference type="SUPFAM" id="SSF69318">
    <property type="entry name" value="Integrin alpha N-terminal domain"/>
    <property type="match status" value="1"/>
</dbReference>
<dbReference type="Proteomes" id="UP000030742">
    <property type="component" value="Unassembled WGS sequence"/>
</dbReference>
<evidence type="ECO:0000256" key="2">
    <source>
        <dbReference type="ARBA" id="ARBA00022692"/>
    </source>
</evidence>
<feature type="compositionally biased region" description="Polar residues" evidence="5">
    <location>
        <begin position="34"/>
        <end position="52"/>
    </location>
</feature>
<keyword evidence="3 6" id="KW-1133">Transmembrane helix</keyword>